<proteinExistence type="predicted"/>
<dbReference type="SUPFAM" id="SSF50475">
    <property type="entry name" value="FMN-binding split barrel"/>
    <property type="match status" value="1"/>
</dbReference>
<dbReference type="Gene3D" id="2.30.110.10">
    <property type="entry name" value="Electron Transport, Fmn-binding Protein, Chain A"/>
    <property type="match status" value="1"/>
</dbReference>
<evidence type="ECO:0000313" key="2">
    <source>
        <dbReference type="EMBL" id="MDR9900175.1"/>
    </source>
</evidence>
<protein>
    <submittedName>
        <fullName evidence="2">Pyridoxamine 5'-phosphate oxidase family protein</fullName>
    </submittedName>
</protein>
<dbReference type="PANTHER" id="PTHR42815:SF2">
    <property type="entry name" value="FAD-BINDING, PUTATIVE (AFU_ORTHOLOGUE AFUA_6G07600)-RELATED"/>
    <property type="match status" value="1"/>
</dbReference>
<dbReference type="EMBL" id="JAALHA020000031">
    <property type="protein sequence ID" value="MDR9900175.1"/>
    <property type="molecule type" value="Genomic_DNA"/>
</dbReference>
<dbReference type="Proteomes" id="UP000667802">
    <property type="component" value="Unassembled WGS sequence"/>
</dbReference>
<dbReference type="AlphaFoldDB" id="A0AAP5IEF7"/>
<dbReference type="InterPro" id="IPR012349">
    <property type="entry name" value="Split_barrel_FMN-bd"/>
</dbReference>
<feature type="domain" description="Pyridoxamine 5'-phosphate oxidase N-terminal" evidence="1">
    <location>
        <begin position="42"/>
        <end position="143"/>
    </location>
</feature>
<evidence type="ECO:0000259" key="1">
    <source>
        <dbReference type="Pfam" id="PF01243"/>
    </source>
</evidence>
<dbReference type="PANTHER" id="PTHR42815">
    <property type="entry name" value="FAD-BINDING, PUTATIVE (AFU_ORTHOLOGUE AFUA_6G07600)-RELATED"/>
    <property type="match status" value="1"/>
</dbReference>
<reference evidence="3" key="1">
    <citation type="journal article" date="2021" name="Science">
        <title>Hunting the eagle killer: A cyanobacterial neurotoxin causes vacuolar myelinopathy.</title>
        <authorList>
            <person name="Breinlinger S."/>
            <person name="Phillips T.J."/>
            <person name="Haram B.N."/>
            <person name="Mares J."/>
            <person name="Martinez Yerena J.A."/>
            <person name="Hrouzek P."/>
            <person name="Sobotka R."/>
            <person name="Henderson W.M."/>
            <person name="Schmieder P."/>
            <person name="Williams S.M."/>
            <person name="Lauderdale J.D."/>
            <person name="Wilde H.D."/>
            <person name="Gerrin W."/>
            <person name="Kust A."/>
            <person name="Washington J.W."/>
            <person name="Wagner C."/>
            <person name="Geier B."/>
            <person name="Liebeke M."/>
            <person name="Enke H."/>
            <person name="Niedermeyer T.H.J."/>
            <person name="Wilde S.B."/>
        </authorList>
    </citation>
    <scope>NUCLEOTIDE SEQUENCE [LARGE SCALE GENOMIC DNA]</scope>
    <source>
        <strain evidence="3">Thurmond2011</strain>
    </source>
</reference>
<keyword evidence="3" id="KW-1185">Reference proteome</keyword>
<comment type="caution">
    <text evidence="2">The sequence shown here is derived from an EMBL/GenBank/DDBJ whole genome shotgun (WGS) entry which is preliminary data.</text>
</comment>
<organism evidence="2 3">
    <name type="scientific">Aetokthonos hydrillicola Thurmond2011</name>
    <dbReference type="NCBI Taxonomy" id="2712845"/>
    <lineage>
        <taxon>Bacteria</taxon>
        <taxon>Bacillati</taxon>
        <taxon>Cyanobacteriota</taxon>
        <taxon>Cyanophyceae</taxon>
        <taxon>Nostocales</taxon>
        <taxon>Hapalosiphonaceae</taxon>
        <taxon>Aetokthonos</taxon>
    </lineage>
</organism>
<evidence type="ECO:0000313" key="3">
    <source>
        <dbReference type="Proteomes" id="UP000667802"/>
    </source>
</evidence>
<sequence>MARKFAKIAFTPEVKAMQEHYGSRNIYARFEGDTPSNDRINPDIAAFIAARDGFYLGTTSSNGWPYIQFRGGSTGFLKVLDEQTLGFADFQGNLQYISVGNLSTDDRVFLFLMDYAHRRRLKIWGRAKVIENDPELLQQLIDPNYPAEVGRAILIHVEAWDWNCPQHIPIRYSEAEVRDIVRPLQERIAQLEAHLQSSS</sequence>
<dbReference type="InterPro" id="IPR011576">
    <property type="entry name" value="Pyridox_Oxase_N"/>
</dbReference>
<gene>
    <name evidence="2" type="ORF">G7B40_037340</name>
</gene>
<dbReference type="RefSeq" id="WP_208345141.1">
    <property type="nucleotide sequence ID" value="NZ_CAWQFN010000597.1"/>
</dbReference>
<dbReference type="Pfam" id="PF01243">
    <property type="entry name" value="PNPOx_N"/>
    <property type="match status" value="1"/>
</dbReference>
<accession>A0AAP5IEF7</accession>
<name>A0AAP5IEF7_9CYAN</name>